<dbReference type="WBParaSite" id="HPBE_0002076001-mRNA-1">
    <property type="protein sequence ID" value="HPBE_0002076001-mRNA-1"/>
    <property type="gene ID" value="HPBE_0002076001"/>
</dbReference>
<accession>A0A3P8BI96</accession>
<accession>A0A183GEJ9</accession>
<evidence type="ECO:0000313" key="1">
    <source>
        <dbReference type="EMBL" id="VDP21691.1"/>
    </source>
</evidence>
<evidence type="ECO:0000313" key="2">
    <source>
        <dbReference type="Proteomes" id="UP000050761"/>
    </source>
</evidence>
<protein>
    <submittedName>
        <fullName evidence="3">Tetrathionate reductase subunit A</fullName>
    </submittedName>
</protein>
<reference evidence="3" key="2">
    <citation type="submission" date="2019-09" db="UniProtKB">
        <authorList>
            <consortium name="WormBaseParasite"/>
        </authorList>
    </citation>
    <scope>IDENTIFICATION</scope>
</reference>
<dbReference type="EMBL" id="UZAH01032421">
    <property type="protein sequence ID" value="VDP21691.1"/>
    <property type="molecule type" value="Genomic_DNA"/>
</dbReference>
<proteinExistence type="predicted"/>
<sequence>MVAPLGTIKRLIGVDTKFPEVHVQRIKPALPGPSFRPFSGHIYVEANLPNGVAIRTKNMTVPEWARFMQLIGYWSDAKPFPYGGIANTIQTRDTSCPAQHFRAHYAEAALNILVAGQHSAPHIATGR</sequence>
<dbReference type="OrthoDB" id="10575350at2759"/>
<organism evidence="2 3">
    <name type="scientific">Heligmosomoides polygyrus</name>
    <name type="common">Parasitic roundworm</name>
    <dbReference type="NCBI Taxonomy" id="6339"/>
    <lineage>
        <taxon>Eukaryota</taxon>
        <taxon>Metazoa</taxon>
        <taxon>Ecdysozoa</taxon>
        <taxon>Nematoda</taxon>
        <taxon>Chromadorea</taxon>
        <taxon>Rhabditida</taxon>
        <taxon>Rhabditina</taxon>
        <taxon>Rhabditomorpha</taxon>
        <taxon>Strongyloidea</taxon>
        <taxon>Heligmosomidae</taxon>
        <taxon>Heligmosomoides</taxon>
    </lineage>
</organism>
<reference evidence="1 2" key="1">
    <citation type="submission" date="2018-11" db="EMBL/GenBank/DDBJ databases">
        <authorList>
            <consortium name="Pathogen Informatics"/>
        </authorList>
    </citation>
    <scope>NUCLEOTIDE SEQUENCE [LARGE SCALE GENOMIC DNA]</scope>
</reference>
<evidence type="ECO:0000313" key="3">
    <source>
        <dbReference type="WBParaSite" id="HPBE_0002076001-mRNA-1"/>
    </source>
</evidence>
<gene>
    <name evidence="1" type="ORF">HPBE_LOCUS20758</name>
</gene>
<dbReference type="AlphaFoldDB" id="A0A183GEJ9"/>
<dbReference type="Proteomes" id="UP000050761">
    <property type="component" value="Unassembled WGS sequence"/>
</dbReference>
<name>A0A183GEJ9_HELPZ</name>
<keyword evidence="2" id="KW-1185">Reference proteome</keyword>